<dbReference type="Proteomes" id="UP001205843">
    <property type="component" value="Unassembled WGS sequence"/>
</dbReference>
<evidence type="ECO:0000256" key="3">
    <source>
        <dbReference type="ARBA" id="ARBA00022692"/>
    </source>
</evidence>
<dbReference type="PANTHER" id="PTHR32322:SF18">
    <property type="entry name" value="S-ADENOSYLMETHIONINE_S-ADENOSYLHOMOCYSTEINE TRANSPORTER"/>
    <property type="match status" value="1"/>
</dbReference>
<evidence type="ECO:0000256" key="2">
    <source>
        <dbReference type="ARBA" id="ARBA00022475"/>
    </source>
</evidence>
<dbReference type="AlphaFoldDB" id="A0AAE3G4J9"/>
<proteinExistence type="predicted"/>
<dbReference type="SUPFAM" id="SSF103481">
    <property type="entry name" value="Multidrug resistance efflux transporter EmrE"/>
    <property type="match status" value="2"/>
</dbReference>
<dbReference type="InterPro" id="IPR037185">
    <property type="entry name" value="EmrE-like"/>
</dbReference>
<feature type="transmembrane region" description="Helical" evidence="6">
    <location>
        <begin position="186"/>
        <end position="206"/>
    </location>
</feature>
<dbReference type="InterPro" id="IPR050638">
    <property type="entry name" value="AA-Vitamin_Transporters"/>
</dbReference>
<gene>
    <name evidence="8" type="ORF">J2T57_002669</name>
</gene>
<feature type="transmembrane region" description="Helical" evidence="6">
    <location>
        <begin position="221"/>
        <end position="240"/>
    </location>
</feature>
<feature type="transmembrane region" description="Helical" evidence="6">
    <location>
        <begin position="277"/>
        <end position="296"/>
    </location>
</feature>
<comment type="subcellular location">
    <subcellularLocation>
        <location evidence="1">Cell membrane</location>
        <topology evidence="1">Multi-pass membrane protein</topology>
    </subcellularLocation>
</comment>
<feature type="domain" description="EamA" evidence="7">
    <location>
        <begin position="11"/>
        <end position="142"/>
    </location>
</feature>
<protein>
    <submittedName>
        <fullName evidence="8">Drug/metabolite transporter (DMT)-like permease</fullName>
    </submittedName>
</protein>
<evidence type="ECO:0000259" key="7">
    <source>
        <dbReference type="Pfam" id="PF00892"/>
    </source>
</evidence>
<feature type="domain" description="EamA" evidence="7">
    <location>
        <begin position="157"/>
        <end position="294"/>
    </location>
</feature>
<dbReference type="RefSeq" id="WP_253479038.1">
    <property type="nucleotide sequence ID" value="NZ_JALJXV010000006.1"/>
</dbReference>
<feature type="transmembrane region" description="Helical" evidence="6">
    <location>
        <begin position="155"/>
        <end position="174"/>
    </location>
</feature>
<keyword evidence="4 6" id="KW-1133">Transmembrane helix</keyword>
<evidence type="ECO:0000313" key="9">
    <source>
        <dbReference type="Proteomes" id="UP001205843"/>
    </source>
</evidence>
<dbReference type="PANTHER" id="PTHR32322">
    <property type="entry name" value="INNER MEMBRANE TRANSPORTER"/>
    <property type="match status" value="1"/>
</dbReference>
<keyword evidence="2" id="KW-1003">Cell membrane</keyword>
<feature type="transmembrane region" description="Helical" evidence="6">
    <location>
        <begin position="40"/>
        <end position="59"/>
    </location>
</feature>
<reference evidence="8" key="1">
    <citation type="submission" date="2022-03" db="EMBL/GenBank/DDBJ databases">
        <title>Genomic Encyclopedia of Type Strains, Phase III (KMG-III): the genomes of soil and plant-associated and newly described type strains.</title>
        <authorList>
            <person name="Whitman W."/>
        </authorList>
    </citation>
    <scope>NUCLEOTIDE SEQUENCE</scope>
    <source>
        <strain evidence="8">ANL 6-2</strain>
    </source>
</reference>
<dbReference type="EMBL" id="JALJXV010000006">
    <property type="protein sequence ID" value="MCP1675519.1"/>
    <property type="molecule type" value="Genomic_DNA"/>
</dbReference>
<feature type="transmembrane region" description="Helical" evidence="6">
    <location>
        <begin position="126"/>
        <end position="143"/>
    </location>
</feature>
<feature type="transmembrane region" description="Helical" evidence="6">
    <location>
        <begin position="71"/>
        <end position="91"/>
    </location>
</feature>
<keyword evidence="3 6" id="KW-0812">Transmembrane</keyword>
<feature type="transmembrane region" description="Helical" evidence="6">
    <location>
        <begin position="97"/>
        <end position="119"/>
    </location>
</feature>
<name>A0AAE3G4J9_9GAMM</name>
<comment type="caution">
    <text evidence="8">The sequence shown here is derived from an EMBL/GenBank/DDBJ whole genome shotgun (WGS) entry which is preliminary data.</text>
</comment>
<sequence>MQRQLTILAPLALVMAALFWAGNAVVGRGVIDLIPPMALSFWRWVIAFLVILPFALPHLREAAPTLRNNVGKLFVLAFLSAGMFNTILYLAAHTTTAVNITLVGATMPIVIGAISFLILGTSLSRSQTLGLAIAIPGLLVIISEGRPSTLLELQFRAGDLLMLLAVTSWGLYSVLLQRFGIRLHPVVLLTAIVALALPVALTFYTIEWLILRQGFVLDRSLVLALMYVGVFPSLGAYLGWNYGVSILGPARASMFIYLLPVFGAALSIAFLGEHLEIFHGIGALLILIGLYLSTWVHRR</sequence>
<evidence type="ECO:0000313" key="8">
    <source>
        <dbReference type="EMBL" id="MCP1675519.1"/>
    </source>
</evidence>
<accession>A0AAE3G4J9</accession>
<dbReference type="Pfam" id="PF00892">
    <property type="entry name" value="EamA"/>
    <property type="match status" value="2"/>
</dbReference>
<evidence type="ECO:0000256" key="1">
    <source>
        <dbReference type="ARBA" id="ARBA00004651"/>
    </source>
</evidence>
<feature type="transmembrane region" description="Helical" evidence="6">
    <location>
        <begin position="252"/>
        <end position="271"/>
    </location>
</feature>
<evidence type="ECO:0000256" key="4">
    <source>
        <dbReference type="ARBA" id="ARBA00022989"/>
    </source>
</evidence>
<dbReference type="GO" id="GO:0005886">
    <property type="term" value="C:plasma membrane"/>
    <property type="evidence" value="ECO:0007669"/>
    <property type="project" value="UniProtKB-SubCell"/>
</dbReference>
<organism evidence="8 9">
    <name type="scientific">Natronocella acetinitrilica</name>
    <dbReference type="NCBI Taxonomy" id="414046"/>
    <lineage>
        <taxon>Bacteria</taxon>
        <taxon>Pseudomonadati</taxon>
        <taxon>Pseudomonadota</taxon>
        <taxon>Gammaproteobacteria</taxon>
        <taxon>Chromatiales</taxon>
        <taxon>Ectothiorhodospiraceae</taxon>
        <taxon>Natronocella</taxon>
    </lineage>
</organism>
<dbReference type="InterPro" id="IPR000620">
    <property type="entry name" value="EamA_dom"/>
</dbReference>
<evidence type="ECO:0000256" key="5">
    <source>
        <dbReference type="ARBA" id="ARBA00023136"/>
    </source>
</evidence>
<keyword evidence="5 6" id="KW-0472">Membrane</keyword>
<evidence type="ECO:0000256" key="6">
    <source>
        <dbReference type="SAM" id="Phobius"/>
    </source>
</evidence>
<keyword evidence="9" id="KW-1185">Reference proteome</keyword>